<dbReference type="InterPro" id="IPR003148">
    <property type="entry name" value="RCK_N"/>
</dbReference>
<dbReference type="Pfam" id="PF02254">
    <property type="entry name" value="TrkA_N"/>
    <property type="match status" value="1"/>
</dbReference>
<feature type="transmembrane region" description="Helical" evidence="9">
    <location>
        <begin position="216"/>
        <end position="234"/>
    </location>
</feature>
<dbReference type="PANTHER" id="PTHR32507:SF0">
    <property type="entry name" value="NA(+)_H(+) ANTIPORTER 2-RELATED"/>
    <property type="match status" value="1"/>
</dbReference>
<feature type="transmembrane region" description="Helical" evidence="9">
    <location>
        <begin position="329"/>
        <end position="350"/>
    </location>
</feature>
<evidence type="ECO:0000256" key="6">
    <source>
        <dbReference type="ARBA" id="ARBA00022989"/>
    </source>
</evidence>
<evidence type="ECO:0000256" key="7">
    <source>
        <dbReference type="ARBA" id="ARBA00023065"/>
    </source>
</evidence>
<evidence type="ECO:0000256" key="3">
    <source>
        <dbReference type="ARBA" id="ARBA00022449"/>
    </source>
</evidence>
<feature type="transmembrane region" description="Helical" evidence="9">
    <location>
        <begin position="119"/>
        <end position="139"/>
    </location>
</feature>
<evidence type="ECO:0000259" key="11">
    <source>
        <dbReference type="Pfam" id="PF02254"/>
    </source>
</evidence>
<dbReference type="GO" id="GO:0006813">
    <property type="term" value="P:potassium ion transport"/>
    <property type="evidence" value="ECO:0007669"/>
    <property type="project" value="InterPro"/>
</dbReference>
<evidence type="ECO:0000256" key="1">
    <source>
        <dbReference type="ARBA" id="ARBA00004651"/>
    </source>
</evidence>
<protein>
    <submittedName>
        <fullName evidence="12">Sodium:proton antiporter</fullName>
    </submittedName>
</protein>
<dbReference type="InterPro" id="IPR038770">
    <property type="entry name" value="Na+/solute_symporter_sf"/>
</dbReference>
<keyword evidence="4" id="KW-1003">Cell membrane</keyword>
<feature type="transmembrane region" description="Helical" evidence="9">
    <location>
        <begin position="151"/>
        <end position="174"/>
    </location>
</feature>
<feature type="transmembrane region" description="Helical" evidence="9">
    <location>
        <begin position="55"/>
        <end position="72"/>
    </location>
</feature>
<feature type="transmembrane region" description="Helical" evidence="9">
    <location>
        <begin position="186"/>
        <end position="204"/>
    </location>
</feature>
<dbReference type="OrthoDB" id="570124at2"/>
<dbReference type="AlphaFoldDB" id="A0A220VH89"/>
<comment type="subcellular location">
    <subcellularLocation>
        <location evidence="1">Cell membrane</location>
        <topology evidence="1">Multi-pass membrane protein</topology>
    </subcellularLocation>
</comment>
<organism evidence="12 13">
    <name type="scientific">Paraphotobacterium marinum</name>
    <dbReference type="NCBI Taxonomy" id="1755811"/>
    <lineage>
        <taxon>Bacteria</taxon>
        <taxon>Pseudomonadati</taxon>
        <taxon>Pseudomonadota</taxon>
        <taxon>Gammaproteobacteria</taxon>
        <taxon>Vibrionales</taxon>
        <taxon>Vibrionaceae</taxon>
        <taxon>Paraphotobacterium</taxon>
    </lineage>
</organism>
<dbReference type="PANTHER" id="PTHR32507">
    <property type="entry name" value="NA(+)/H(+) ANTIPORTER 1"/>
    <property type="match status" value="1"/>
</dbReference>
<dbReference type="Gene3D" id="1.20.1530.20">
    <property type="match status" value="1"/>
</dbReference>
<feature type="transmembrane region" description="Helical" evidence="9">
    <location>
        <begin position="362"/>
        <end position="380"/>
    </location>
</feature>
<dbReference type="EMBL" id="CP022356">
    <property type="protein sequence ID" value="ASK79727.1"/>
    <property type="molecule type" value="Genomic_DNA"/>
</dbReference>
<dbReference type="GO" id="GO:0005886">
    <property type="term" value="C:plasma membrane"/>
    <property type="evidence" value="ECO:0007669"/>
    <property type="project" value="UniProtKB-SubCell"/>
</dbReference>
<keyword evidence="5 9" id="KW-0812">Transmembrane</keyword>
<keyword evidence="3" id="KW-0050">Antiport</keyword>
<evidence type="ECO:0000259" key="10">
    <source>
        <dbReference type="Pfam" id="PF00999"/>
    </source>
</evidence>
<evidence type="ECO:0000256" key="5">
    <source>
        <dbReference type="ARBA" id="ARBA00022692"/>
    </source>
</evidence>
<keyword evidence="2" id="KW-0813">Transport</keyword>
<dbReference type="RefSeq" id="WP_089074635.1">
    <property type="nucleotide sequence ID" value="NZ_CBCSAM010000003.1"/>
</dbReference>
<dbReference type="Proteomes" id="UP000242175">
    <property type="component" value="Chromosome small"/>
</dbReference>
<feature type="transmembrane region" description="Helical" evidence="9">
    <location>
        <begin position="93"/>
        <end position="113"/>
    </location>
</feature>
<gene>
    <name evidence="12" type="ORF">CF386_11835</name>
</gene>
<dbReference type="GO" id="GO:1902600">
    <property type="term" value="P:proton transmembrane transport"/>
    <property type="evidence" value="ECO:0007669"/>
    <property type="project" value="InterPro"/>
</dbReference>
<evidence type="ECO:0000313" key="12">
    <source>
        <dbReference type="EMBL" id="ASK79727.1"/>
    </source>
</evidence>
<dbReference type="Pfam" id="PF00999">
    <property type="entry name" value="Na_H_Exchanger"/>
    <property type="match status" value="1"/>
</dbReference>
<dbReference type="GO" id="GO:0015297">
    <property type="term" value="F:antiporter activity"/>
    <property type="evidence" value="ECO:0007669"/>
    <property type="project" value="UniProtKB-KW"/>
</dbReference>
<feature type="transmembrane region" description="Helical" evidence="9">
    <location>
        <begin position="270"/>
        <end position="288"/>
    </location>
</feature>
<evidence type="ECO:0000256" key="9">
    <source>
        <dbReference type="SAM" id="Phobius"/>
    </source>
</evidence>
<feature type="domain" description="RCK N-terminal" evidence="11">
    <location>
        <begin position="399"/>
        <end position="502"/>
    </location>
</feature>
<evidence type="ECO:0000256" key="2">
    <source>
        <dbReference type="ARBA" id="ARBA00022448"/>
    </source>
</evidence>
<evidence type="ECO:0000313" key="13">
    <source>
        <dbReference type="Proteomes" id="UP000242175"/>
    </source>
</evidence>
<evidence type="ECO:0000256" key="4">
    <source>
        <dbReference type="ARBA" id="ARBA00022475"/>
    </source>
</evidence>
<keyword evidence="7" id="KW-0406">Ion transport</keyword>
<dbReference type="InterPro" id="IPR036291">
    <property type="entry name" value="NAD(P)-bd_dom_sf"/>
</dbReference>
<accession>A0A220VH89</accession>
<dbReference type="SUPFAM" id="SSF51735">
    <property type="entry name" value="NAD(P)-binding Rossmann-fold domains"/>
    <property type="match status" value="1"/>
</dbReference>
<name>A0A220VH89_9GAMM</name>
<feature type="transmembrane region" description="Helical" evidence="9">
    <location>
        <begin position="32"/>
        <end position="49"/>
    </location>
</feature>
<dbReference type="InterPro" id="IPR006153">
    <property type="entry name" value="Cation/H_exchanger_TM"/>
</dbReference>
<dbReference type="KEGG" id="pmai:CF386_11835"/>
<evidence type="ECO:0000256" key="8">
    <source>
        <dbReference type="ARBA" id="ARBA00023136"/>
    </source>
</evidence>
<keyword evidence="6 9" id="KW-1133">Transmembrane helix</keyword>
<keyword evidence="8 9" id="KW-0472">Membrane</keyword>
<feature type="transmembrane region" description="Helical" evidence="9">
    <location>
        <begin position="6"/>
        <end position="25"/>
    </location>
</feature>
<feature type="transmembrane region" description="Helical" evidence="9">
    <location>
        <begin position="294"/>
        <end position="317"/>
    </location>
</feature>
<proteinExistence type="predicted"/>
<dbReference type="Gene3D" id="3.40.50.720">
    <property type="entry name" value="NAD(P)-binding Rossmann-like Domain"/>
    <property type="match status" value="1"/>
</dbReference>
<sequence>MSLENISLILSSLALVGFLCQWVSWKFQVPSILLLLLLGLFLGPFSNILQPDLLFGDLLFPVVSLSVAIILFEGSLTLNFKELKGAGQTVRSMVSWGAIISWILTSCATHYILNFSWSLAILFGSLTVVTGPTVIAPLLRTVKPQSNLAKILRWEGILIDPIGALFVVIIYEFIMSSSELHSLKVFSIIIMIGIFMGIISGIILAHILRKNYLPEYLHSFAVLTFVLMVFSLSNMIENEAGLLSVTILGMWLANTKEVDIKHILHFKENLTILLISGLFLILASRIQLSDFSTLGWNALFVLIFIQFISRPLSIFISTIRSTLNFKEKLFLSWVAPRGIVAAAISALFSIKLVSIQVENAELIVPLTFLVIIGTVVLQSITARPIAKLLGVAEPSPHGFLVIGANEFARMLALAIKKYDYKVILTDSNWDYIRDARMAGFETYYGNPTSSHADEYLNLIGIGSAISVTSDEHFNLIASNKFIDNFSKNNVYALIEKKELSEYKNKHKSASQYRGQFMLNNLSYQKILTAIKKGAAIRHTKISETFTVENYLENYVNKVIPLFIVDKENNIKILGLNDILTTEPGSTIVALINDK</sequence>
<keyword evidence="13" id="KW-1185">Reference proteome</keyword>
<reference evidence="12 13" key="1">
    <citation type="journal article" date="2016" name="Int. J. Syst. Evol. Microbiol.">
        <title>Paraphotobacterium marinum gen. nov., sp. nov., a member of the family Vibrionaceae, isolated from surface seawater.</title>
        <authorList>
            <person name="Huang Z."/>
            <person name="Dong C."/>
            <person name="Shao Z."/>
        </authorList>
    </citation>
    <scope>NUCLEOTIDE SEQUENCE [LARGE SCALE GENOMIC DNA]</scope>
    <source>
        <strain evidence="12 13">NSCS20N07D</strain>
    </source>
</reference>
<feature type="domain" description="Cation/H+ exchanger transmembrane" evidence="10">
    <location>
        <begin position="18"/>
        <end position="387"/>
    </location>
</feature>